<protein>
    <submittedName>
        <fullName evidence="2">Uncharacterized protein</fullName>
    </submittedName>
</protein>
<name>A0AAD8GYC7_9APIA</name>
<accession>A0AAD8GYC7</accession>
<reference evidence="2" key="1">
    <citation type="submission" date="2023-02" db="EMBL/GenBank/DDBJ databases">
        <title>Genome of toxic invasive species Heracleum sosnowskyi carries increased number of genes despite the absence of recent whole-genome duplications.</title>
        <authorList>
            <person name="Schelkunov M."/>
            <person name="Shtratnikova V."/>
            <person name="Makarenko M."/>
            <person name="Klepikova A."/>
            <person name="Omelchenko D."/>
            <person name="Novikova G."/>
            <person name="Obukhova E."/>
            <person name="Bogdanov V."/>
            <person name="Penin A."/>
            <person name="Logacheva M."/>
        </authorList>
    </citation>
    <scope>NUCLEOTIDE SEQUENCE</scope>
    <source>
        <strain evidence="2">Hsosn_3</strain>
        <tissue evidence="2">Leaf</tissue>
    </source>
</reference>
<dbReference type="EMBL" id="JAUIZM010000011">
    <property type="protein sequence ID" value="KAK1356949.1"/>
    <property type="molecule type" value="Genomic_DNA"/>
</dbReference>
<comment type="caution">
    <text evidence="2">The sequence shown here is derived from an EMBL/GenBank/DDBJ whole genome shotgun (WGS) entry which is preliminary data.</text>
</comment>
<proteinExistence type="predicted"/>
<dbReference type="AlphaFoldDB" id="A0AAD8GYC7"/>
<keyword evidence="3" id="KW-1185">Reference proteome</keyword>
<organism evidence="2 3">
    <name type="scientific">Heracleum sosnowskyi</name>
    <dbReference type="NCBI Taxonomy" id="360622"/>
    <lineage>
        <taxon>Eukaryota</taxon>
        <taxon>Viridiplantae</taxon>
        <taxon>Streptophyta</taxon>
        <taxon>Embryophyta</taxon>
        <taxon>Tracheophyta</taxon>
        <taxon>Spermatophyta</taxon>
        <taxon>Magnoliopsida</taxon>
        <taxon>eudicotyledons</taxon>
        <taxon>Gunneridae</taxon>
        <taxon>Pentapetalae</taxon>
        <taxon>asterids</taxon>
        <taxon>campanulids</taxon>
        <taxon>Apiales</taxon>
        <taxon>Apiaceae</taxon>
        <taxon>Apioideae</taxon>
        <taxon>apioid superclade</taxon>
        <taxon>Tordylieae</taxon>
        <taxon>Tordyliinae</taxon>
        <taxon>Heracleum</taxon>
    </lineage>
</organism>
<dbReference type="Proteomes" id="UP001237642">
    <property type="component" value="Unassembled WGS sequence"/>
</dbReference>
<evidence type="ECO:0000256" key="1">
    <source>
        <dbReference type="SAM" id="MobiDB-lite"/>
    </source>
</evidence>
<gene>
    <name evidence="2" type="ORF">POM88_050205</name>
</gene>
<evidence type="ECO:0000313" key="3">
    <source>
        <dbReference type="Proteomes" id="UP001237642"/>
    </source>
</evidence>
<sequence length="102" mass="11189">MKKLKKSEMLRRGHSFFLDGIIPENVGSDEEDGYVIALYSSQTFKLLLLVTVTHAALVKEVPKKALEAGHHLKTANTNKVNGSNNNISAPVAKCSKPSDLQR</sequence>
<reference evidence="2" key="2">
    <citation type="submission" date="2023-05" db="EMBL/GenBank/DDBJ databases">
        <authorList>
            <person name="Schelkunov M.I."/>
        </authorList>
    </citation>
    <scope>NUCLEOTIDE SEQUENCE</scope>
    <source>
        <strain evidence="2">Hsosn_3</strain>
        <tissue evidence="2">Leaf</tissue>
    </source>
</reference>
<feature type="region of interest" description="Disordered" evidence="1">
    <location>
        <begin position="72"/>
        <end position="102"/>
    </location>
</feature>
<evidence type="ECO:0000313" key="2">
    <source>
        <dbReference type="EMBL" id="KAK1356949.1"/>
    </source>
</evidence>
<feature type="compositionally biased region" description="Polar residues" evidence="1">
    <location>
        <begin position="74"/>
        <end position="88"/>
    </location>
</feature>